<proteinExistence type="predicted"/>
<name>A0A0J7A9Y6_9ACTN</name>
<evidence type="ECO:0000313" key="2">
    <source>
        <dbReference type="Proteomes" id="UP000035932"/>
    </source>
</evidence>
<protein>
    <submittedName>
        <fullName evidence="1">Uncharacterized protein</fullName>
    </submittedName>
</protein>
<sequence length="123" mass="13829">MAQLSSSVSPVSAGEVLRERYTGRLPASLDELAGPSHGVVELPLHVAWSGLRAYDLDRPRQRMSLYRTVLAEGQRDDLVALLDSGLLTEQWPVLRTLVSRHIRQVWEERFPRLTARTRTTPAA</sequence>
<dbReference type="RefSeq" id="WP_048480081.1">
    <property type="nucleotide sequence ID" value="NZ_JBIRUD010000025.1"/>
</dbReference>
<reference evidence="1 2" key="1">
    <citation type="submission" date="2015-06" db="EMBL/GenBank/DDBJ databases">
        <title>Recapitulation of the evolution of biosynthetic gene clusters reveals hidden chemical diversity on bacterial genomes.</title>
        <authorList>
            <person name="Cruz-Morales P."/>
            <person name="Martinez-Guerrero C."/>
            <person name="Morales-Escalante M.A."/>
            <person name="Yanez-Guerra L.A."/>
            <person name="Kopp J.F."/>
            <person name="Feldmann J."/>
            <person name="Ramos-Aboites H.E."/>
            <person name="Barona-Gomez F."/>
        </authorList>
    </citation>
    <scope>NUCLEOTIDE SEQUENCE [LARGE SCALE GENOMIC DNA]</scope>
    <source>
        <strain evidence="1 2">ATCC 31245</strain>
    </source>
</reference>
<gene>
    <name evidence="1" type="ORF">ACS04_30595</name>
</gene>
<comment type="caution">
    <text evidence="1">The sequence shown here is derived from an EMBL/GenBank/DDBJ whole genome shotgun (WGS) entry which is preliminary data.</text>
</comment>
<organism evidence="1 2">
    <name type="scientific">Streptomyces roseus</name>
    <dbReference type="NCBI Taxonomy" id="66430"/>
    <lineage>
        <taxon>Bacteria</taxon>
        <taxon>Bacillati</taxon>
        <taxon>Actinomycetota</taxon>
        <taxon>Actinomycetes</taxon>
        <taxon>Kitasatosporales</taxon>
        <taxon>Streptomycetaceae</taxon>
        <taxon>Streptomyces</taxon>
    </lineage>
</organism>
<dbReference type="PATRIC" id="fig|66430.4.peg.2442"/>
<dbReference type="STRING" id="66430.ACS04_30595"/>
<dbReference type="OrthoDB" id="3296614at2"/>
<dbReference type="AlphaFoldDB" id="A0A0J7A9Y6"/>
<evidence type="ECO:0000313" key="1">
    <source>
        <dbReference type="EMBL" id="KMO94106.1"/>
    </source>
</evidence>
<dbReference type="EMBL" id="LFML01000149">
    <property type="protein sequence ID" value="KMO94106.1"/>
    <property type="molecule type" value="Genomic_DNA"/>
</dbReference>
<keyword evidence="2" id="KW-1185">Reference proteome</keyword>
<dbReference type="Proteomes" id="UP000035932">
    <property type="component" value="Unassembled WGS sequence"/>
</dbReference>
<accession>A0A0J7A9Y6</accession>